<dbReference type="Proteomes" id="UP000681967">
    <property type="component" value="Unassembled WGS sequence"/>
</dbReference>
<proteinExistence type="predicted"/>
<evidence type="ECO:0000313" key="7">
    <source>
        <dbReference type="Proteomes" id="UP000681720"/>
    </source>
</evidence>
<reference evidence="6" key="1">
    <citation type="submission" date="2021-02" db="EMBL/GenBank/DDBJ databases">
        <authorList>
            <person name="Nowell W R."/>
        </authorList>
    </citation>
    <scope>NUCLEOTIDE SEQUENCE</scope>
</reference>
<sequence>PNGILFQVKVAYGYTPIHDDELTINPNDIINVTRLVEEGWYEGMINGKVGLFPSNYVTR</sequence>
<comment type="caution">
    <text evidence="6">The sequence shown here is derived from an EMBL/GenBank/DDBJ whole genome shotgun (WGS) entry which is preliminary data.</text>
</comment>
<protein>
    <recommendedName>
        <fullName evidence="3">SH3 domain-containing protein</fullName>
    </recommendedName>
</protein>
<dbReference type="EMBL" id="CAJOBJ010231040">
    <property type="protein sequence ID" value="CAF5054913.1"/>
    <property type="molecule type" value="Genomic_DNA"/>
</dbReference>
<dbReference type="InterPro" id="IPR001452">
    <property type="entry name" value="SH3_domain"/>
</dbReference>
<evidence type="ECO:0000256" key="1">
    <source>
        <dbReference type="ARBA" id="ARBA00022443"/>
    </source>
</evidence>
<dbReference type="EMBL" id="CAJOBH010159771">
    <property type="protein sequence ID" value="CAF4874517.1"/>
    <property type="molecule type" value="Genomic_DNA"/>
</dbReference>
<feature type="non-terminal residue" evidence="6">
    <location>
        <position position="1"/>
    </location>
</feature>
<keyword evidence="1 2" id="KW-0728">SH3 domain</keyword>
<dbReference type="SMART" id="SM00326">
    <property type="entry name" value="SH3"/>
    <property type="match status" value="1"/>
</dbReference>
<dbReference type="Proteomes" id="UP000681720">
    <property type="component" value="Unassembled WGS sequence"/>
</dbReference>
<organism evidence="6 7">
    <name type="scientific">Rotaria magnacalcarata</name>
    <dbReference type="NCBI Taxonomy" id="392030"/>
    <lineage>
        <taxon>Eukaryota</taxon>
        <taxon>Metazoa</taxon>
        <taxon>Spiralia</taxon>
        <taxon>Gnathifera</taxon>
        <taxon>Rotifera</taxon>
        <taxon>Eurotatoria</taxon>
        <taxon>Bdelloidea</taxon>
        <taxon>Philodinida</taxon>
        <taxon>Philodinidae</taxon>
        <taxon>Rotaria</taxon>
    </lineage>
</organism>
<dbReference type="Pfam" id="PF14604">
    <property type="entry name" value="SH3_9"/>
    <property type="match status" value="1"/>
</dbReference>
<evidence type="ECO:0000313" key="4">
    <source>
        <dbReference type="EMBL" id="CAF4874517.1"/>
    </source>
</evidence>
<evidence type="ECO:0000256" key="2">
    <source>
        <dbReference type="PROSITE-ProRule" id="PRU00192"/>
    </source>
</evidence>
<dbReference type="PROSITE" id="PS50002">
    <property type="entry name" value="SH3"/>
    <property type="match status" value="1"/>
</dbReference>
<dbReference type="PANTHER" id="PTHR46026">
    <property type="entry name" value="RHO-TYPE GUANINE NUCLEOTIDE EXCHANGE FACTOR, ISOFORM F"/>
    <property type="match status" value="1"/>
</dbReference>
<dbReference type="PANTHER" id="PTHR46026:SF1">
    <property type="entry name" value="RHO-TYPE GUANINE NUCLEOTIDE EXCHANGE FACTOR, ISOFORM F"/>
    <property type="match status" value="1"/>
</dbReference>
<dbReference type="Gene3D" id="2.30.30.40">
    <property type="entry name" value="SH3 Domains"/>
    <property type="match status" value="1"/>
</dbReference>
<dbReference type="SUPFAM" id="SSF50044">
    <property type="entry name" value="SH3-domain"/>
    <property type="match status" value="1"/>
</dbReference>
<dbReference type="AlphaFoldDB" id="A0A8S3E6N2"/>
<dbReference type="EMBL" id="CAJOBJ010228783">
    <property type="protein sequence ID" value="CAF5050008.1"/>
    <property type="molecule type" value="Genomic_DNA"/>
</dbReference>
<evidence type="ECO:0000313" key="6">
    <source>
        <dbReference type="EMBL" id="CAF5054913.1"/>
    </source>
</evidence>
<gene>
    <name evidence="4" type="ORF">BYL167_LOCUS51097</name>
    <name evidence="5" type="ORF">GIL414_LOCUS59905</name>
    <name evidence="6" type="ORF">GIL414_LOCUS60179</name>
</gene>
<dbReference type="PRINTS" id="PR00452">
    <property type="entry name" value="SH3DOMAIN"/>
</dbReference>
<accession>A0A8S3E6N2</accession>
<dbReference type="InterPro" id="IPR036028">
    <property type="entry name" value="SH3-like_dom_sf"/>
</dbReference>
<evidence type="ECO:0000259" key="3">
    <source>
        <dbReference type="PROSITE" id="PS50002"/>
    </source>
</evidence>
<evidence type="ECO:0000313" key="5">
    <source>
        <dbReference type="EMBL" id="CAF5050008.1"/>
    </source>
</evidence>
<feature type="non-terminal residue" evidence="6">
    <location>
        <position position="59"/>
    </location>
</feature>
<name>A0A8S3E6N2_9BILA</name>
<feature type="domain" description="SH3" evidence="3">
    <location>
        <begin position="3"/>
        <end position="59"/>
    </location>
</feature>